<dbReference type="InterPro" id="IPR036291">
    <property type="entry name" value="NAD(P)-bd_dom_sf"/>
</dbReference>
<evidence type="ECO:0000256" key="1">
    <source>
        <dbReference type="ARBA" id="ARBA00006484"/>
    </source>
</evidence>
<dbReference type="RefSeq" id="WP_015285927.1">
    <property type="nucleotide sequence ID" value="NC_019943.1"/>
</dbReference>
<dbReference type="FunFam" id="3.40.50.720:FF:000084">
    <property type="entry name" value="Short-chain dehydrogenase reductase"/>
    <property type="match status" value="1"/>
</dbReference>
<dbReference type="NCBIfam" id="NF005559">
    <property type="entry name" value="PRK07231.1"/>
    <property type="match status" value="1"/>
</dbReference>
<dbReference type="AlphaFoldDB" id="L0HIQ1"/>
<accession>L0HIQ1</accession>
<dbReference type="Proteomes" id="UP000010824">
    <property type="component" value="Chromosome"/>
</dbReference>
<dbReference type="EMBL" id="CP003167">
    <property type="protein sequence ID" value="AGB02964.1"/>
    <property type="molecule type" value="Genomic_DNA"/>
</dbReference>
<dbReference type="InterPro" id="IPR020904">
    <property type="entry name" value="Sc_DH/Rdtase_CS"/>
</dbReference>
<protein>
    <recommendedName>
        <fullName evidence="4">Short-chain alcohol dehydrogenase like protein</fullName>
    </recommendedName>
</protein>
<dbReference type="InterPro" id="IPR002347">
    <property type="entry name" value="SDR_fam"/>
</dbReference>
<evidence type="ECO:0000313" key="3">
    <source>
        <dbReference type="Proteomes" id="UP000010824"/>
    </source>
</evidence>
<proteinExistence type="inferred from homology"/>
<dbReference type="eggNOG" id="arCOG01259">
    <property type="taxonomic scope" value="Archaea"/>
</dbReference>
<dbReference type="PANTHER" id="PTHR42760">
    <property type="entry name" value="SHORT-CHAIN DEHYDROGENASES/REDUCTASES FAMILY MEMBER"/>
    <property type="match status" value="1"/>
</dbReference>
<comment type="similarity">
    <text evidence="1">Belongs to the short-chain dehydrogenases/reductases (SDR) family.</text>
</comment>
<keyword evidence="3" id="KW-1185">Reference proteome</keyword>
<dbReference type="HOGENOM" id="CLU_010194_1_0_2"/>
<dbReference type="PRINTS" id="PR00081">
    <property type="entry name" value="GDHRDH"/>
</dbReference>
<dbReference type="Gene3D" id="3.40.50.720">
    <property type="entry name" value="NAD(P)-binding Rossmann-like Domain"/>
    <property type="match status" value="1"/>
</dbReference>
<dbReference type="GO" id="GO:0016616">
    <property type="term" value="F:oxidoreductase activity, acting on the CH-OH group of donors, NAD or NADP as acceptor"/>
    <property type="evidence" value="ECO:0007669"/>
    <property type="project" value="TreeGrafter"/>
</dbReference>
<dbReference type="GeneID" id="14308337"/>
<name>L0HIQ1_METFS</name>
<dbReference type="Pfam" id="PF13561">
    <property type="entry name" value="adh_short_C2"/>
    <property type="match status" value="1"/>
</dbReference>
<reference evidence="3" key="1">
    <citation type="submission" date="2011-12" db="EMBL/GenBank/DDBJ databases">
        <title>Complete sequence of Methanoregula formicicum SMSP.</title>
        <authorList>
            <person name="Lucas S."/>
            <person name="Han J."/>
            <person name="Lapidus A."/>
            <person name="Cheng J.-F."/>
            <person name="Goodwin L."/>
            <person name="Pitluck S."/>
            <person name="Peters L."/>
            <person name="Ovchinnikova G."/>
            <person name="Teshima H."/>
            <person name="Detter J.C."/>
            <person name="Han C."/>
            <person name="Tapia R."/>
            <person name="Land M."/>
            <person name="Hauser L."/>
            <person name="Kyrpides N."/>
            <person name="Ivanova N."/>
            <person name="Pagani I."/>
            <person name="Imachi H."/>
            <person name="Tamaki H."/>
            <person name="Sekiguchi Y."/>
            <person name="Kamagata Y."/>
            <person name="Cadillo-Quiroz H."/>
            <person name="Zinder S."/>
            <person name="Liu W.-T."/>
            <person name="Woyke T."/>
        </authorList>
    </citation>
    <scope>NUCLEOTIDE SEQUENCE [LARGE SCALE GENOMIC DNA]</scope>
    <source>
        <strain evidence="3">DSM 22288 / NBRC 105244 / SMSP</strain>
    </source>
</reference>
<dbReference type="InParanoid" id="L0HIQ1"/>
<gene>
    <name evidence="2" type="ordered locus">Metfor_1948</name>
</gene>
<dbReference type="OrthoDB" id="24596at2157"/>
<reference evidence="2 3" key="2">
    <citation type="journal article" date="2014" name="Genome Announc.">
        <title>Complete Genome Sequence of Methanoregula formicica SMSPT, a Mesophilic Hydrogenotrophic Methanogen Isolated from a Methanogenic Upflow Anaerobic Sludge Blanket Reactor.</title>
        <authorList>
            <person name="Yamamoto K."/>
            <person name="Tamaki H."/>
            <person name="Cadillo-Quiroz H."/>
            <person name="Imachi H."/>
            <person name="Kyrpides N."/>
            <person name="Woyke T."/>
            <person name="Goodwin L."/>
            <person name="Zinder S.H."/>
            <person name="Kamagata Y."/>
            <person name="Liu W.T."/>
        </authorList>
    </citation>
    <scope>NUCLEOTIDE SEQUENCE [LARGE SCALE GENOMIC DNA]</scope>
    <source>
        <strain evidence="3">DSM 22288 / NBRC 105244 / SMSP</strain>
    </source>
</reference>
<organism evidence="2 3">
    <name type="scientific">Methanoregula formicica (strain DSM 22288 / NBRC 105244 / SMSP)</name>
    <dbReference type="NCBI Taxonomy" id="593750"/>
    <lineage>
        <taxon>Archaea</taxon>
        <taxon>Methanobacteriati</taxon>
        <taxon>Methanobacteriota</taxon>
        <taxon>Stenosarchaea group</taxon>
        <taxon>Methanomicrobia</taxon>
        <taxon>Methanomicrobiales</taxon>
        <taxon>Methanoregulaceae</taxon>
        <taxon>Methanoregula</taxon>
    </lineage>
</organism>
<evidence type="ECO:0000313" key="2">
    <source>
        <dbReference type="EMBL" id="AGB02964.1"/>
    </source>
</evidence>
<dbReference type="SUPFAM" id="SSF51735">
    <property type="entry name" value="NAD(P)-binding Rossmann-fold domains"/>
    <property type="match status" value="1"/>
</dbReference>
<dbReference type="PRINTS" id="PR00080">
    <property type="entry name" value="SDRFAMILY"/>
</dbReference>
<dbReference type="PROSITE" id="PS00061">
    <property type="entry name" value="ADH_SHORT"/>
    <property type="match status" value="1"/>
</dbReference>
<dbReference type="KEGG" id="mfo:Metfor_1948"/>
<evidence type="ECO:0008006" key="4">
    <source>
        <dbReference type="Google" id="ProtNLM"/>
    </source>
</evidence>
<dbReference type="STRING" id="593750.Metfor_1948"/>
<sequence length="279" mass="29363">MTQRGRLEGKVCIVTGSTSGIGRGIAELFAQEGAGVVIAARRADAGSEVVKAITEKGGTASFFRLDVADEVSWNAIIDYTLKTYAKLDVLVNNAGIGFLKPIVETTIPEWRNVMATNVESVFLGTKAAVPAMKRNGRAGGSIINISSNIVYVPSAMNAAYCTSKGAVASFSKVAAIELARDGIRVNTIFPGFVRTAILDVAFKKAEETGRTKEELLAMFGESNLVGRVGEPIDLAYPVVFLASDESAFVTGSDFVIDGGEVWKRGGSTGDALADDARAP</sequence>